<dbReference type="InterPro" id="IPR003593">
    <property type="entry name" value="AAA+_ATPase"/>
</dbReference>
<evidence type="ECO:0000256" key="1">
    <source>
        <dbReference type="ARBA" id="ARBA00022448"/>
    </source>
</evidence>
<dbReference type="SMART" id="SM00382">
    <property type="entry name" value="AAA"/>
    <property type="match status" value="2"/>
</dbReference>
<accession>A0ABS4WAJ8</accession>
<dbReference type="PANTHER" id="PTHR43790:SF9">
    <property type="entry name" value="GALACTOFURANOSE TRANSPORTER ATP-BINDING PROTEIN YTFR"/>
    <property type="match status" value="1"/>
</dbReference>
<evidence type="ECO:0000256" key="2">
    <source>
        <dbReference type="ARBA" id="ARBA00022737"/>
    </source>
</evidence>
<feature type="domain" description="ABC transporter" evidence="5">
    <location>
        <begin position="7"/>
        <end position="242"/>
    </location>
</feature>
<sequence>MNSDPLLVLDRVCKSFGPVQVIDEVTVEVHAGKVSVLLGENGAGKSTLIKMIAGVHPPDGGRILIEGKEVKISDTKSSEALGIATIHQELNLVPSMTIAENITLGRVPRRFGIINRREMRKIAREALDRLGLDLHVDTPVGNLGLAQQQLVEIAKALSLDARILILDEPTAALTTAEINQLFDVVRNLKAKGVGMVFISHHLDEIAAIGDFVNVLRDGQFIATVPADTDENQLVRLMVGRDIDEQFPRVRTEVSDTPLLSVQGLGAGMLSDISFEVRPGEVVALAGLMGAGRTELIRAIAGADDYTAGSVTVAGTPLARRDVAAATRAGIGHVPEDRKTQGLVLDASVAENIGYATMASTARAGLVDRKGQRKRAEDVAARLRIRMGSIDQPIRSLSGGNQQKAVFGRWFTAGSKVLLLDEPTRGVDVGAKVEIYELINEITASGGCVLMASSELPEVLGMSDRVLVMSQGRIAGELKTREATQDSIMAMAVSNVHREHETGMNQ</sequence>
<keyword evidence="3" id="KW-0547">Nucleotide-binding</keyword>
<dbReference type="InterPro" id="IPR017871">
    <property type="entry name" value="ABC_transporter-like_CS"/>
</dbReference>
<dbReference type="Gene3D" id="3.40.50.300">
    <property type="entry name" value="P-loop containing nucleotide triphosphate hydrolases"/>
    <property type="match status" value="2"/>
</dbReference>
<reference evidence="6 7" key="1">
    <citation type="submission" date="2021-03" db="EMBL/GenBank/DDBJ databases">
        <title>Sequencing the genomes of 1000 actinobacteria strains.</title>
        <authorList>
            <person name="Klenk H.-P."/>
        </authorList>
    </citation>
    <scope>NUCLEOTIDE SEQUENCE [LARGE SCALE GENOMIC DNA]</scope>
    <source>
        <strain evidence="6 7">DSM 15454</strain>
    </source>
</reference>
<dbReference type="Proteomes" id="UP000766570">
    <property type="component" value="Unassembled WGS sequence"/>
</dbReference>
<organism evidence="6 7">
    <name type="scientific">Paeniglutamicibacter psychrophenolicus</name>
    <dbReference type="NCBI Taxonomy" id="257454"/>
    <lineage>
        <taxon>Bacteria</taxon>
        <taxon>Bacillati</taxon>
        <taxon>Actinomycetota</taxon>
        <taxon>Actinomycetes</taxon>
        <taxon>Micrococcales</taxon>
        <taxon>Micrococcaceae</taxon>
        <taxon>Paeniglutamicibacter</taxon>
    </lineage>
</organism>
<dbReference type="PROSITE" id="PS50893">
    <property type="entry name" value="ABC_TRANSPORTER_2"/>
    <property type="match status" value="2"/>
</dbReference>
<keyword evidence="7" id="KW-1185">Reference proteome</keyword>
<dbReference type="Pfam" id="PF00005">
    <property type="entry name" value="ABC_tran"/>
    <property type="match status" value="2"/>
</dbReference>
<evidence type="ECO:0000259" key="5">
    <source>
        <dbReference type="PROSITE" id="PS50893"/>
    </source>
</evidence>
<name>A0ABS4WAJ8_9MICC</name>
<dbReference type="InterPro" id="IPR003439">
    <property type="entry name" value="ABC_transporter-like_ATP-bd"/>
</dbReference>
<keyword evidence="1" id="KW-0813">Transport</keyword>
<dbReference type="GO" id="GO:0005524">
    <property type="term" value="F:ATP binding"/>
    <property type="evidence" value="ECO:0007669"/>
    <property type="project" value="UniProtKB-KW"/>
</dbReference>
<dbReference type="InterPro" id="IPR050107">
    <property type="entry name" value="ABC_carbohydrate_import_ATPase"/>
</dbReference>
<keyword evidence="2" id="KW-0677">Repeat</keyword>
<dbReference type="PROSITE" id="PS00211">
    <property type="entry name" value="ABC_TRANSPORTER_1"/>
    <property type="match status" value="1"/>
</dbReference>
<evidence type="ECO:0000313" key="7">
    <source>
        <dbReference type="Proteomes" id="UP000766570"/>
    </source>
</evidence>
<gene>
    <name evidence="6" type="ORF">JOF46_000973</name>
</gene>
<evidence type="ECO:0000256" key="3">
    <source>
        <dbReference type="ARBA" id="ARBA00022741"/>
    </source>
</evidence>
<dbReference type="CDD" id="cd03215">
    <property type="entry name" value="ABC_Carb_Monos_II"/>
    <property type="match status" value="1"/>
</dbReference>
<proteinExistence type="predicted"/>
<comment type="caution">
    <text evidence="6">The sequence shown here is derived from an EMBL/GenBank/DDBJ whole genome shotgun (WGS) entry which is preliminary data.</text>
</comment>
<keyword evidence="4 6" id="KW-0067">ATP-binding</keyword>
<evidence type="ECO:0000313" key="6">
    <source>
        <dbReference type="EMBL" id="MBP2373061.1"/>
    </source>
</evidence>
<protein>
    <submittedName>
        <fullName evidence="6">Ribose transport system ATP-binding protein</fullName>
    </submittedName>
</protein>
<evidence type="ECO:0000256" key="4">
    <source>
        <dbReference type="ARBA" id="ARBA00022840"/>
    </source>
</evidence>
<dbReference type="InterPro" id="IPR027417">
    <property type="entry name" value="P-loop_NTPase"/>
</dbReference>
<dbReference type="CDD" id="cd03216">
    <property type="entry name" value="ABC_Carb_Monos_I"/>
    <property type="match status" value="1"/>
</dbReference>
<dbReference type="PANTHER" id="PTHR43790">
    <property type="entry name" value="CARBOHYDRATE TRANSPORT ATP-BINDING PROTEIN MG119-RELATED"/>
    <property type="match status" value="1"/>
</dbReference>
<dbReference type="SUPFAM" id="SSF52540">
    <property type="entry name" value="P-loop containing nucleoside triphosphate hydrolases"/>
    <property type="match status" value="2"/>
</dbReference>
<dbReference type="EMBL" id="JAGIOE010000001">
    <property type="protein sequence ID" value="MBP2373061.1"/>
    <property type="molecule type" value="Genomic_DNA"/>
</dbReference>
<feature type="domain" description="ABC transporter" evidence="5">
    <location>
        <begin position="253"/>
        <end position="495"/>
    </location>
</feature>
<dbReference type="RefSeq" id="WP_209906291.1">
    <property type="nucleotide sequence ID" value="NZ_BAAAMI010000019.1"/>
</dbReference>